<sequence>MQVPDPEWAGIDSGVWIGKHSSALTRLCEPLISPHTAREENMRGQVFTTAPTAAHMRGTNGRVSVNWNASSRSVANGV</sequence>
<protein>
    <submittedName>
        <fullName evidence="1">Uncharacterized protein</fullName>
    </submittedName>
</protein>
<evidence type="ECO:0000313" key="2">
    <source>
        <dbReference type="Proteomes" id="UP000029964"/>
    </source>
</evidence>
<organism evidence="1 2">
    <name type="scientific">Hapsidospora chrysogenum (strain ATCC 11550 / CBS 779.69 / DSM 880 / IAM 14645 / JCM 23072 / IMI 49137)</name>
    <name type="common">Acremonium chrysogenum</name>
    <dbReference type="NCBI Taxonomy" id="857340"/>
    <lineage>
        <taxon>Eukaryota</taxon>
        <taxon>Fungi</taxon>
        <taxon>Dikarya</taxon>
        <taxon>Ascomycota</taxon>
        <taxon>Pezizomycotina</taxon>
        <taxon>Sordariomycetes</taxon>
        <taxon>Hypocreomycetidae</taxon>
        <taxon>Hypocreales</taxon>
        <taxon>Bionectriaceae</taxon>
        <taxon>Hapsidospora</taxon>
    </lineage>
</organism>
<keyword evidence="2" id="KW-1185">Reference proteome</keyword>
<gene>
    <name evidence="1" type="ORF">ACRE_091140</name>
</gene>
<accession>A0A086SSZ4</accession>
<reference evidence="2" key="1">
    <citation type="journal article" date="2014" name="Genome Announc.">
        <title>Genome sequence and annotation of Acremonium chrysogenum, producer of the beta-lactam antibiotic cephalosporin C.</title>
        <authorList>
            <person name="Terfehr D."/>
            <person name="Dahlmann T.A."/>
            <person name="Specht T."/>
            <person name="Zadra I."/>
            <person name="Kuernsteiner H."/>
            <person name="Kueck U."/>
        </authorList>
    </citation>
    <scope>NUCLEOTIDE SEQUENCE [LARGE SCALE GENOMIC DNA]</scope>
    <source>
        <strain evidence="2">ATCC 11550 / CBS 779.69 / DSM 880 / IAM 14645 / JCM 23072 / IMI 49137</strain>
    </source>
</reference>
<dbReference type="EMBL" id="JPKY01000318">
    <property type="protein sequence ID" value="KFH40226.1"/>
    <property type="molecule type" value="Genomic_DNA"/>
</dbReference>
<evidence type="ECO:0000313" key="1">
    <source>
        <dbReference type="EMBL" id="KFH40226.1"/>
    </source>
</evidence>
<dbReference type="AlphaFoldDB" id="A0A086SSZ4"/>
<comment type="caution">
    <text evidence="1">The sequence shown here is derived from an EMBL/GenBank/DDBJ whole genome shotgun (WGS) entry which is preliminary data.</text>
</comment>
<dbReference type="HOGENOM" id="CLU_2621453_0_0_1"/>
<proteinExistence type="predicted"/>
<name>A0A086SSZ4_HAPC1</name>
<dbReference type="Proteomes" id="UP000029964">
    <property type="component" value="Unassembled WGS sequence"/>
</dbReference>